<accession>A0ABX9DBD5</accession>
<keyword evidence="2" id="KW-1185">Reference proteome</keyword>
<comment type="caution">
    <text evidence="1">The sequence shown here is derived from an EMBL/GenBank/DDBJ whole genome shotgun (WGS) entry which is preliminary data.</text>
</comment>
<name>A0ABX9DBD5_9RHOB</name>
<dbReference type="EMBL" id="MUAV01000057">
    <property type="protein sequence ID" value="RAP39443.1"/>
    <property type="molecule type" value="Genomic_DNA"/>
</dbReference>
<evidence type="ECO:0000313" key="1">
    <source>
        <dbReference type="EMBL" id="RAP39443.1"/>
    </source>
</evidence>
<evidence type="ECO:0000313" key="2">
    <source>
        <dbReference type="Proteomes" id="UP000248659"/>
    </source>
</evidence>
<proteinExistence type="predicted"/>
<reference evidence="1 2" key="1">
    <citation type="submission" date="2017-01" db="EMBL/GenBank/DDBJ databases">
        <title>Genome sequence of Rhodovulum viride JA756.</title>
        <authorList>
            <person name="Lakshmi K.V."/>
            <person name="Tushar L.D."/>
            <person name="Sasikala C."/>
            <person name="Venkataramana C."/>
        </authorList>
    </citation>
    <scope>NUCLEOTIDE SEQUENCE [LARGE SCALE GENOMIC DNA]</scope>
    <source>
        <strain evidence="1 2">JA756</strain>
    </source>
</reference>
<organism evidence="1 2">
    <name type="scientific">Rhodovulum viride</name>
    <dbReference type="NCBI Taxonomy" id="1231134"/>
    <lineage>
        <taxon>Bacteria</taxon>
        <taxon>Pseudomonadati</taxon>
        <taxon>Pseudomonadota</taxon>
        <taxon>Alphaproteobacteria</taxon>
        <taxon>Rhodobacterales</taxon>
        <taxon>Paracoccaceae</taxon>
        <taxon>Rhodovulum</taxon>
    </lineage>
</organism>
<feature type="non-terminal residue" evidence="1">
    <location>
        <position position="1"/>
    </location>
</feature>
<dbReference type="Proteomes" id="UP000248659">
    <property type="component" value="Unassembled WGS sequence"/>
</dbReference>
<protein>
    <recommendedName>
        <fullName evidence="3">MazG-like nucleotide pyrophosphohydrolase family protein</fullName>
    </recommendedName>
</protein>
<dbReference type="RefSeq" id="WP_220086869.1">
    <property type="nucleotide sequence ID" value="NZ_MUAV01000057.1"/>
</dbReference>
<evidence type="ECO:0008006" key="3">
    <source>
        <dbReference type="Google" id="ProtNLM"/>
    </source>
</evidence>
<gene>
    <name evidence="1" type="ORF">BYZ73_20530</name>
</gene>
<sequence>AFLSDIREEGFATSGAEARWCEDTAHACPCCGGSGHCGDVAGTARLFAEAQDAAVQAVQRFPQPNYVISKVAEEAGEVVKAAIHCAEGRDTPEHVRAEIVQAMAMLLRLYIEGDEIHGLPPIADALRQEGRD</sequence>